<dbReference type="PANTHER" id="PTHR43060:SF15">
    <property type="entry name" value="3-HYDROXYISOBUTYRATE DEHYDROGENASE-LIKE 1, MITOCHONDRIAL-RELATED"/>
    <property type="match status" value="1"/>
</dbReference>
<evidence type="ECO:0000259" key="5">
    <source>
        <dbReference type="Pfam" id="PF14833"/>
    </source>
</evidence>
<keyword evidence="7" id="KW-1185">Reference proteome</keyword>
<dbReference type="Pfam" id="PF14833">
    <property type="entry name" value="NAD_binding_11"/>
    <property type="match status" value="1"/>
</dbReference>
<proteinExistence type="predicted"/>
<dbReference type="InterPro" id="IPR006115">
    <property type="entry name" value="6PGDH_NADP-bd"/>
</dbReference>
<evidence type="ECO:0000256" key="3">
    <source>
        <dbReference type="PIRSR" id="PIRSR000103-1"/>
    </source>
</evidence>
<dbReference type="STRING" id="1675527.AIOL_002645"/>
<dbReference type="PANTHER" id="PTHR43060">
    <property type="entry name" value="3-HYDROXYISOBUTYRATE DEHYDROGENASE-LIKE 1, MITOCHONDRIAL-RELATED"/>
    <property type="match status" value="1"/>
</dbReference>
<dbReference type="Proteomes" id="UP000037178">
    <property type="component" value="Unassembled WGS sequence"/>
</dbReference>
<dbReference type="EC" id="1.1.1.60" evidence="6"/>
<dbReference type="InterPro" id="IPR015815">
    <property type="entry name" value="HIBADH-related"/>
</dbReference>
<comment type="caution">
    <text evidence="6">The sequence shown here is derived from an EMBL/GenBank/DDBJ whole genome shotgun (WGS) entry which is preliminary data.</text>
</comment>
<evidence type="ECO:0000256" key="1">
    <source>
        <dbReference type="ARBA" id="ARBA00023002"/>
    </source>
</evidence>
<keyword evidence="1 6" id="KW-0560">Oxidoreductase</keyword>
<dbReference type="Gene3D" id="3.40.50.720">
    <property type="entry name" value="NAD(P)-binding Rossmann-like Domain"/>
    <property type="match status" value="1"/>
</dbReference>
<feature type="active site" evidence="3">
    <location>
        <position position="164"/>
    </location>
</feature>
<dbReference type="InterPro" id="IPR036291">
    <property type="entry name" value="NAD(P)-bd_dom_sf"/>
</dbReference>
<dbReference type="GO" id="GO:0051287">
    <property type="term" value="F:NAD binding"/>
    <property type="evidence" value="ECO:0007669"/>
    <property type="project" value="InterPro"/>
</dbReference>
<dbReference type="SUPFAM" id="SSF51735">
    <property type="entry name" value="NAD(P)-binding Rossmann-fold domains"/>
    <property type="match status" value="1"/>
</dbReference>
<dbReference type="GO" id="GO:0008679">
    <property type="term" value="F:2-hydroxy-3-oxopropionate reductase activity"/>
    <property type="evidence" value="ECO:0007669"/>
    <property type="project" value="UniProtKB-EC"/>
</dbReference>
<dbReference type="InterPro" id="IPR029154">
    <property type="entry name" value="HIBADH-like_NADP-bd"/>
</dbReference>
<protein>
    <submittedName>
        <fullName evidence="6">2-hydroxy-3-oxopropionate reductase</fullName>
        <ecNumber evidence="6">1.1.1.60</ecNumber>
    </submittedName>
</protein>
<dbReference type="Gene3D" id="1.10.1040.10">
    <property type="entry name" value="N-(1-d-carboxylethyl)-l-norvaline Dehydrogenase, domain 2"/>
    <property type="match status" value="1"/>
</dbReference>
<dbReference type="SUPFAM" id="SSF48179">
    <property type="entry name" value="6-phosphogluconate dehydrogenase C-terminal domain-like"/>
    <property type="match status" value="1"/>
</dbReference>
<dbReference type="GO" id="GO:0050661">
    <property type="term" value="F:NADP binding"/>
    <property type="evidence" value="ECO:0007669"/>
    <property type="project" value="InterPro"/>
</dbReference>
<feature type="domain" description="6-phosphogluconate dehydrogenase NADP-binding" evidence="4">
    <location>
        <begin position="1"/>
        <end position="155"/>
    </location>
</feature>
<name>A0A0J9E4G6_9RHOB</name>
<dbReference type="EMBL" id="LFTY01000002">
    <property type="protein sequence ID" value="KMW57680.1"/>
    <property type="molecule type" value="Genomic_DNA"/>
</dbReference>
<dbReference type="PIRSF" id="PIRSF000103">
    <property type="entry name" value="HIBADH"/>
    <property type="match status" value="1"/>
</dbReference>
<feature type="domain" description="3-hydroxyisobutyrate dehydrogenase-like NAD-binding" evidence="5">
    <location>
        <begin position="158"/>
        <end position="276"/>
    </location>
</feature>
<evidence type="ECO:0000259" key="4">
    <source>
        <dbReference type="Pfam" id="PF03446"/>
    </source>
</evidence>
<dbReference type="PATRIC" id="fig|1675527.3.peg.2772"/>
<evidence type="ECO:0000313" key="7">
    <source>
        <dbReference type="Proteomes" id="UP000037178"/>
    </source>
</evidence>
<dbReference type="InterPro" id="IPR013328">
    <property type="entry name" value="6PGD_dom2"/>
</dbReference>
<accession>A0A0J9E4G6</accession>
<dbReference type="AlphaFoldDB" id="A0A0J9E4G6"/>
<gene>
    <name evidence="6" type="ORF">AIOL_002645</name>
</gene>
<evidence type="ECO:0000313" key="6">
    <source>
        <dbReference type="EMBL" id="KMW57680.1"/>
    </source>
</evidence>
<dbReference type="Pfam" id="PF03446">
    <property type="entry name" value="NAD_binding_2"/>
    <property type="match status" value="1"/>
</dbReference>
<organism evidence="6 7">
    <name type="scientific">Candidatus Rhodobacter oscarellae</name>
    <dbReference type="NCBI Taxonomy" id="1675527"/>
    <lineage>
        <taxon>Bacteria</taxon>
        <taxon>Pseudomonadati</taxon>
        <taxon>Pseudomonadota</taxon>
        <taxon>Alphaproteobacteria</taxon>
        <taxon>Rhodobacterales</taxon>
        <taxon>Rhodobacter group</taxon>
        <taxon>Rhodobacter</taxon>
    </lineage>
</organism>
<reference evidence="6 7" key="1">
    <citation type="submission" date="2015-06" db="EMBL/GenBank/DDBJ databases">
        <title>Draft genome sequence of an Alphaproteobacteria species associated to the Mediterranean sponge Oscarella lobularis.</title>
        <authorList>
            <person name="Jourda C."/>
            <person name="Santini S."/>
            <person name="Claverie J.-M."/>
        </authorList>
    </citation>
    <scope>NUCLEOTIDE SEQUENCE [LARGE SCALE GENOMIC DNA]</scope>
    <source>
        <strain evidence="6">IGS</strain>
    </source>
</reference>
<keyword evidence="2" id="KW-0520">NAD</keyword>
<sequence length="283" mass="29451">MGLMGLPMALRLLAAGYEVIVWNRSTEKCGPAVDAGARLATNPAEVAAQSDLLLMCLTNAKAVEAVLFGPSGVASAEHVPEVLIDFSSIHPETTKALAERLASETGTAWLDAPVSGGTPAAKAGTLTIMVGGRLADFDQVQPVLKHLAQNVTHMGPTGTGQMTKLVNQVISGCTMVLVAEAVNLAEEAGVDATRLAQALGGGFADSKPFQLLAPRMSARDFEDPLGAVATMQKDLVTVCDVGETVGASMPMTENALRLLNDTAKDGHADADISTVILTYKRDR</sequence>
<dbReference type="InterPro" id="IPR008927">
    <property type="entry name" value="6-PGluconate_DH-like_C_sf"/>
</dbReference>
<evidence type="ECO:0000256" key="2">
    <source>
        <dbReference type="ARBA" id="ARBA00023027"/>
    </source>
</evidence>